<dbReference type="RefSeq" id="WP_031961216.1">
    <property type="nucleotide sequence ID" value="NZ_CP115621.1"/>
</dbReference>
<keyword evidence="1" id="KW-0175">Coiled coil</keyword>
<gene>
    <name evidence="2" type="ORF">MKP18_002925</name>
</gene>
<protein>
    <submittedName>
        <fullName evidence="2">Uncharacterized protein</fullName>
    </submittedName>
</protein>
<organism evidence="2">
    <name type="scientific">Acinetobacter baumannii</name>
    <dbReference type="NCBI Taxonomy" id="470"/>
    <lineage>
        <taxon>Bacteria</taxon>
        <taxon>Pseudomonadati</taxon>
        <taxon>Pseudomonadota</taxon>
        <taxon>Gammaproteobacteria</taxon>
        <taxon>Moraxellales</taxon>
        <taxon>Moraxellaceae</taxon>
        <taxon>Acinetobacter</taxon>
        <taxon>Acinetobacter calcoaceticus/baumannii complex</taxon>
    </lineage>
</organism>
<reference evidence="2" key="1">
    <citation type="submission" date="2023-06" db="EMBL/GenBank/DDBJ databases">
        <authorList>
            <consortium name="Clinical and Environmental Microbiology Branch: Whole genome sequencing antimicrobial resistance pathogens in the healthcare setting"/>
        </authorList>
    </citation>
    <scope>NUCLEOTIDE SEQUENCE</scope>
    <source>
        <strain evidence="2">2021GN-00227</strain>
    </source>
</reference>
<feature type="coiled-coil region" evidence="1">
    <location>
        <begin position="61"/>
        <end position="88"/>
    </location>
</feature>
<dbReference type="AlphaFoldDB" id="A0AAD2U5D3"/>
<dbReference type="EMBL" id="ABFEVW030000020">
    <property type="protein sequence ID" value="EMN1072589.1"/>
    <property type="molecule type" value="Genomic_DNA"/>
</dbReference>
<sequence>MDLEWLEKQQRELEKSFNPELHKLNEWARQMELDELHKQLTTPKICTADITPINKRALPQELWKDRKIKELEQENKELRRKLAMHVLAYSKGKTA</sequence>
<evidence type="ECO:0000256" key="1">
    <source>
        <dbReference type="SAM" id="Coils"/>
    </source>
</evidence>
<proteinExistence type="predicted"/>
<name>A0AAD2U5D3_ACIBA</name>
<dbReference type="EMBL" id="ABFEVW020000020">
    <property type="protein sequence ID" value="EKU3569492.1"/>
    <property type="molecule type" value="Genomic_DNA"/>
</dbReference>
<evidence type="ECO:0000313" key="2">
    <source>
        <dbReference type="EMBL" id="EKU3569492.1"/>
    </source>
</evidence>
<comment type="caution">
    <text evidence="2">The sequence shown here is derived from an EMBL/GenBank/DDBJ whole genome shotgun (WGS) entry which is preliminary data.</text>
</comment>
<accession>A0AAD2U5D3</accession>